<dbReference type="InterPro" id="IPR041698">
    <property type="entry name" value="Methyltransf_25"/>
</dbReference>
<evidence type="ECO:0000256" key="2">
    <source>
        <dbReference type="ARBA" id="ARBA00022679"/>
    </source>
</evidence>
<organism evidence="4 5">
    <name type="scientific">Microbispora hainanensis</name>
    <dbReference type="NCBI Taxonomy" id="568844"/>
    <lineage>
        <taxon>Bacteria</taxon>
        <taxon>Bacillati</taxon>
        <taxon>Actinomycetota</taxon>
        <taxon>Actinomycetes</taxon>
        <taxon>Streptosporangiales</taxon>
        <taxon>Streptosporangiaceae</taxon>
        <taxon>Microbispora</taxon>
    </lineage>
</organism>
<keyword evidence="2" id="KW-0808">Transferase</keyword>
<evidence type="ECO:0000313" key="4">
    <source>
        <dbReference type="EMBL" id="WUP78660.1"/>
    </source>
</evidence>
<sequence>MVPYLEEGKRRLINTAATMTIESGPDNPRQEYRAIQAEAFNRIGGRYDEAFPHKEGQVAAGEWMIKQLKPGSRVLDVGCGTGSPTAQQFAEAGCEVTGIDISPVMLDLARKNVPTGTFLERDVLDLDDSLGVFDAATAFFSLLMLPRAEIEQALRAIHGVLAPGGLFSLSMVEIDLDDVPFQFLGAPVRVTGYLRDELREVVEAAGFSVLSENHISYAPATTQAPPEIQLFVNCRRDQF</sequence>
<evidence type="ECO:0000259" key="3">
    <source>
        <dbReference type="Pfam" id="PF13649"/>
    </source>
</evidence>
<proteinExistence type="predicted"/>
<keyword evidence="1 4" id="KW-0489">Methyltransferase</keyword>
<feature type="domain" description="Methyltransferase" evidence="3">
    <location>
        <begin position="74"/>
        <end position="165"/>
    </location>
</feature>
<dbReference type="GO" id="GO:0032259">
    <property type="term" value="P:methylation"/>
    <property type="evidence" value="ECO:0007669"/>
    <property type="project" value="UniProtKB-KW"/>
</dbReference>
<dbReference type="GO" id="GO:0008168">
    <property type="term" value="F:methyltransferase activity"/>
    <property type="evidence" value="ECO:0007669"/>
    <property type="project" value="UniProtKB-KW"/>
</dbReference>
<name>A0ABZ1T022_9ACTN</name>
<dbReference type="SUPFAM" id="SSF53335">
    <property type="entry name" value="S-adenosyl-L-methionine-dependent methyltransferases"/>
    <property type="match status" value="1"/>
</dbReference>
<keyword evidence="5" id="KW-1185">Reference proteome</keyword>
<reference evidence="4" key="1">
    <citation type="submission" date="2022-10" db="EMBL/GenBank/DDBJ databases">
        <title>The complete genomes of actinobacterial strains from the NBC collection.</title>
        <authorList>
            <person name="Joergensen T.S."/>
            <person name="Alvarez Arevalo M."/>
            <person name="Sterndorff E.B."/>
            <person name="Faurdal D."/>
            <person name="Vuksanovic O."/>
            <person name="Mourched A.-S."/>
            <person name="Charusanti P."/>
            <person name="Shaw S."/>
            <person name="Blin K."/>
            <person name="Weber T."/>
        </authorList>
    </citation>
    <scope>NUCLEOTIDE SEQUENCE</scope>
    <source>
        <strain evidence="4">NBC_00254</strain>
    </source>
</reference>
<dbReference type="Proteomes" id="UP001432011">
    <property type="component" value="Chromosome"/>
</dbReference>
<dbReference type="PANTHER" id="PTHR43861">
    <property type="entry name" value="TRANS-ACONITATE 2-METHYLTRANSFERASE-RELATED"/>
    <property type="match status" value="1"/>
</dbReference>
<evidence type="ECO:0000313" key="5">
    <source>
        <dbReference type="Proteomes" id="UP001432011"/>
    </source>
</evidence>
<dbReference type="RefSeq" id="WP_205829875.1">
    <property type="nucleotide sequence ID" value="NZ_CP108085.1"/>
</dbReference>
<dbReference type="EMBL" id="CP108085">
    <property type="protein sequence ID" value="WUP78660.1"/>
    <property type="molecule type" value="Genomic_DNA"/>
</dbReference>
<protein>
    <submittedName>
        <fullName evidence="4">Class I SAM-dependent methyltransferase</fullName>
    </submittedName>
</protein>
<accession>A0ABZ1T022</accession>
<dbReference type="InterPro" id="IPR029063">
    <property type="entry name" value="SAM-dependent_MTases_sf"/>
</dbReference>
<dbReference type="CDD" id="cd02440">
    <property type="entry name" value="AdoMet_MTases"/>
    <property type="match status" value="1"/>
</dbReference>
<gene>
    <name evidence="4" type="ORF">OG913_17200</name>
</gene>
<dbReference type="PANTHER" id="PTHR43861:SF1">
    <property type="entry name" value="TRANS-ACONITATE 2-METHYLTRANSFERASE"/>
    <property type="match status" value="1"/>
</dbReference>
<dbReference type="Gene3D" id="3.40.50.150">
    <property type="entry name" value="Vaccinia Virus protein VP39"/>
    <property type="match status" value="1"/>
</dbReference>
<dbReference type="Pfam" id="PF13649">
    <property type="entry name" value="Methyltransf_25"/>
    <property type="match status" value="1"/>
</dbReference>
<evidence type="ECO:0000256" key="1">
    <source>
        <dbReference type="ARBA" id="ARBA00022603"/>
    </source>
</evidence>